<keyword evidence="1" id="KW-1133">Transmembrane helix</keyword>
<name>A0A2H3B7A2_9AGAR</name>
<feature type="transmembrane region" description="Helical" evidence="1">
    <location>
        <begin position="192"/>
        <end position="210"/>
    </location>
</feature>
<evidence type="ECO:0000313" key="4">
    <source>
        <dbReference type="EMBL" id="PBK59733.1"/>
    </source>
</evidence>
<evidence type="ECO:0000313" key="5">
    <source>
        <dbReference type="Proteomes" id="UP000218334"/>
    </source>
</evidence>
<feature type="transmembrane region" description="Helical" evidence="1">
    <location>
        <begin position="105"/>
        <end position="126"/>
    </location>
</feature>
<keyword evidence="5" id="KW-1185">Reference proteome</keyword>
<feature type="domain" description="DUF6533" evidence="3">
    <location>
        <begin position="3"/>
        <end position="45"/>
    </location>
</feature>
<keyword evidence="1" id="KW-0812">Transmembrane</keyword>
<reference evidence="5" key="1">
    <citation type="journal article" date="2017" name="Nat. Ecol. Evol.">
        <title>Genome expansion and lineage-specific genetic innovations in the forest pathogenic fungi Armillaria.</title>
        <authorList>
            <person name="Sipos G."/>
            <person name="Prasanna A.N."/>
            <person name="Walter M.C."/>
            <person name="O'Connor E."/>
            <person name="Balint B."/>
            <person name="Krizsan K."/>
            <person name="Kiss B."/>
            <person name="Hess J."/>
            <person name="Varga T."/>
            <person name="Slot J."/>
            <person name="Riley R."/>
            <person name="Boka B."/>
            <person name="Rigling D."/>
            <person name="Barry K."/>
            <person name="Lee J."/>
            <person name="Mihaltcheva S."/>
            <person name="LaButti K."/>
            <person name="Lipzen A."/>
            <person name="Waldron R."/>
            <person name="Moloney N.M."/>
            <person name="Sperisen C."/>
            <person name="Kredics L."/>
            <person name="Vagvoelgyi C."/>
            <person name="Patrignani A."/>
            <person name="Fitzpatrick D."/>
            <person name="Nagy I."/>
            <person name="Doyle S."/>
            <person name="Anderson J.B."/>
            <person name="Grigoriev I.V."/>
            <person name="Gueldener U."/>
            <person name="Muensterkoetter M."/>
            <person name="Nagy L.G."/>
        </authorList>
    </citation>
    <scope>NUCLEOTIDE SEQUENCE [LARGE SCALE GENOMIC DNA]</scope>
    <source>
        <strain evidence="5">28-4</strain>
    </source>
</reference>
<proteinExistence type="predicted"/>
<organism evidence="4 5">
    <name type="scientific">Armillaria solidipes</name>
    <dbReference type="NCBI Taxonomy" id="1076256"/>
    <lineage>
        <taxon>Eukaryota</taxon>
        <taxon>Fungi</taxon>
        <taxon>Dikarya</taxon>
        <taxon>Basidiomycota</taxon>
        <taxon>Agaricomycotina</taxon>
        <taxon>Agaricomycetes</taxon>
        <taxon>Agaricomycetidae</taxon>
        <taxon>Agaricales</taxon>
        <taxon>Marasmiineae</taxon>
        <taxon>Physalacriaceae</taxon>
        <taxon>Armillaria</taxon>
    </lineage>
</organism>
<sequence length="258" mass="28964">MPVAAMVLILWDHCLTFSEEVATMWGPLNERILTKAVYLLNRYFTEAVLIYRIYVTSQVLITNENCKTTGWLSAISAIVIASVSQFYIMMRVYRLWDHRQSVRRALLAVFGICITAAVILSTLTALSYTETKGESQGICPIESVPVTLPCAIGTLLFFNVFVILITIYNTLEKPRRFENEMLDSLRQDGARIYVAVCMLWLLLLVTSVTIEATAFVSLFALVYPLNANIVARVHLRVESLRLLAPMGPVTIYQGSVKG</sequence>
<protein>
    <recommendedName>
        <fullName evidence="3">DUF6533 domain-containing protein</fullName>
    </recommendedName>
</protein>
<keyword evidence="1" id="KW-0472">Membrane</keyword>
<dbReference type="InterPro" id="IPR045340">
    <property type="entry name" value="DUF6533"/>
</dbReference>
<dbReference type="EMBL" id="KZ293498">
    <property type="protein sequence ID" value="PBK59733.1"/>
    <property type="molecule type" value="Genomic_DNA"/>
</dbReference>
<feature type="signal peptide" evidence="2">
    <location>
        <begin position="1"/>
        <end position="16"/>
    </location>
</feature>
<feature type="chain" id="PRO_5013783034" description="DUF6533 domain-containing protein" evidence="2">
    <location>
        <begin position="17"/>
        <end position="258"/>
    </location>
</feature>
<keyword evidence="2" id="KW-0732">Signal</keyword>
<dbReference type="Pfam" id="PF20151">
    <property type="entry name" value="DUF6533"/>
    <property type="match status" value="1"/>
</dbReference>
<dbReference type="Proteomes" id="UP000218334">
    <property type="component" value="Unassembled WGS sequence"/>
</dbReference>
<evidence type="ECO:0000259" key="3">
    <source>
        <dbReference type="Pfam" id="PF20151"/>
    </source>
</evidence>
<gene>
    <name evidence="4" type="ORF">ARMSODRAFT_966686</name>
</gene>
<accession>A0A2H3B7A2</accession>
<evidence type="ECO:0000256" key="1">
    <source>
        <dbReference type="SAM" id="Phobius"/>
    </source>
</evidence>
<evidence type="ECO:0000256" key="2">
    <source>
        <dbReference type="SAM" id="SignalP"/>
    </source>
</evidence>
<feature type="transmembrane region" description="Helical" evidence="1">
    <location>
        <begin position="146"/>
        <end position="171"/>
    </location>
</feature>
<dbReference type="AlphaFoldDB" id="A0A2H3B7A2"/>
<feature type="transmembrane region" description="Helical" evidence="1">
    <location>
        <begin position="71"/>
        <end position="93"/>
    </location>
</feature>